<sequence>MDANAPVLNEQEHPIVAIKRIGKRRKLTAQTIRDNEKLNNRILKNQSRIKVIDKQFVNSDGRKMKMADLLKIAVVISRYSHKKIDRIAKRNRMGLLCWISENFESLSKRGGSIPSQLSEANLNNIGQMKNLGILETDTDEAKMDTDMNLNIINDISNENNSDDDLNEIIHNSDHFHEHPEINQANIQVNLSNNTQTSQQTCFSNFQKLYSNMPQIQNDDHLSFLNFQQIQKNQLIDPNMASSINSTYHSSMNNSFSEMYIHANFNPLQNNPPNSMQGFPYVSNAIQKFHQNDQNTQLNRIISTASFYNQNNCNFYDNSVNNNNNNNSNNQNSNFSIHNISANTTTNNNSNNLSSMTINQCAGFHSNAGNPISEPLNNTSSGICLPPLIQKPNQIENNSEGIFSIDYLLNHPITCNA</sequence>
<keyword evidence="2" id="KW-1185">Reference proteome</keyword>
<dbReference type="AlphaFoldDB" id="A0A1J4JRE4"/>
<dbReference type="GeneID" id="94828762"/>
<name>A0A1J4JRE4_9EUKA</name>
<dbReference type="VEuPathDB" id="TrichDB:TRFO_08034"/>
<dbReference type="EMBL" id="MLAK01000971">
    <property type="protein sequence ID" value="OHT00084.1"/>
    <property type="molecule type" value="Genomic_DNA"/>
</dbReference>
<organism evidence="1 2">
    <name type="scientific">Tritrichomonas foetus</name>
    <dbReference type="NCBI Taxonomy" id="1144522"/>
    <lineage>
        <taxon>Eukaryota</taxon>
        <taxon>Metamonada</taxon>
        <taxon>Parabasalia</taxon>
        <taxon>Tritrichomonadida</taxon>
        <taxon>Tritrichomonadidae</taxon>
        <taxon>Tritrichomonas</taxon>
    </lineage>
</organism>
<gene>
    <name evidence="1" type="ORF">TRFO_08034</name>
</gene>
<protein>
    <submittedName>
        <fullName evidence="1">Uncharacterized protein</fullName>
    </submittedName>
</protein>
<reference evidence="1" key="1">
    <citation type="submission" date="2016-10" db="EMBL/GenBank/DDBJ databases">
        <authorList>
            <person name="Benchimol M."/>
            <person name="Almeida L.G."/>
            <person name="Vasconcelos A.T."/>
            <person name="Perreira-Neves A."/>
            <person name="Rosa I.A."/>
            <person name="Tasca T."/>
            <person name="Bogo M.R."/>
            <person name="de Souza W."/>
        </authorList>
    </citation>
    <scope>NUCLEOTIDE SEQUENCE [LARGE SCALE GENOMIC DNA]</scope>
    <source>
        <strain evidence="1">K</strain>
    </source>
</reference>
<evidence type="ECO:0000313" key="2">
    <source>
        <dbReference type="Proteomes" id="UP000179807"/>
    </source>
</evidence>
<accession>A0A1J4JRE4</accession>
<comment type="caution">
    <text evidence="1">The sequence shown here is derived from an EMBL/GenBank/DDBJ whole genome shotgun (WGS) entry which is preliminary data.</text>
</comment>
<evidence type="ECO:0000313" key="1">
    <source>
        <dbReference type="EMBL" id="OHT00084.1"/>
    </source>
</evidence>
<dbReference type="Proteomes" id="UP000179807">
    <property type="component" value="Unassembled WGS sequence"/>
</dbReference>
<dbReference type="OrthoDB" id="10668315at2759"/>
<dbReference type="RefSeq" id="XP_068353220.1">
    <property type="nucleotide sequence ID" value="XM_068494058.1"/>
</dbReference>
<proteinExistence type="predicted"/>